<feature type="transmembrane region" description="Helical" evidence="1">
    <location>
        <begin position="114"/>
        <end position="133"/>
    </location>
</feature>
<sequence>MNRSISEAAGTLCLMKSRAYRADIDGLRAIAVATILLFHAGFAAFSGGFVGVDVFFVISGFLITGQIVENIERGTFSLAEFYERRIRRLMPAALATFAITATVSYATLIPEQLVNFGASLVASLLWASNIFFWQSTGYFDLDAHAKPLLHIWSLSVEEQFYLVWPLLLLFFARRSRLAAFIAVAAVSAISLATSESGRFAPETIFYLMPFRIVEFGLGAALALPRRLPTHPAISELAVIAGLGIIAFATFNYTQNTVFPGINAVIPCLGAILVIYGGQARFAGIVLRNPASVGLGRISYSVYLVHWPIVVFHRILAPGDVSELSKYAIATASIAAGCALYRLVEVPFRHKSTHQLLVRRGAFASALAAMFVLIGGAAGSMWQQGGWEWRYPPLLREEMKVIVDADLVWGNLNRLQQPFTDAPNRKVLLVGDSQAGDFLNTILDAGADGGVEIRTEPVRGECQPVFPRSPLYYEGLKPPYNANCQGIHDRILKSGKIEKADIVVLASNWQLFGLPELNHTIEYYLSHGPKRVFVIGRKDQGLSGQSLLRMQWGYEGIEQVSSTFRSAEAVNINAMLKRDLRKATYVDLMDIVCPPANVLPGRYARAQGHFL</sequence>
<dbReference type="Pfam" id="PF19040">
    <property type="entry name" value="SGNH"/>
    <property type="match status" value="1"/>
</dbReference>
<feature type="transmembrane region" description="Helical" evidence="1">
    <location>
        <begin position="297"/>
        <end position="314"/>
    </location>
</feature>
<evidence type="ECO:0000313" key="4">
    <source>
        <dbReference type="EMBL" id="UZF88861.1"/>
    </source>
</evidence>
<dbReference type="GO" id="GO:0009103">
    <property type="term" value="P:lipopolysaccharide biosynthetic process"/>
    <property type="evidence" value="ECO:0007669"/>
    <property type="project" value="TreeGrafter"/>
</dbReference>
<evidence type="ECO:0000256" key="1">
    <source>
        <dbReference type="SAM" id="Phobius"/>
    </source>
</evidence>
<feature type="transmembrane region" description="Helical" evidence="1">
    <location>
        <begin position="26"/>
        <end position="43"/>
    </location>
</feature>
<feature type="transmembrane region" description="Helical" evidence="1">
    <location>
        <begin position="204"/>
        <end position="223"/>
    </location>
</feature>
<dbReference type="PANTHER" id="PTHR23028:SF53">
    <property type="entry name" value="ACYL_TRANSF_3 DOMAIN-CONTAINING PROTEIN"/>
    <property type="match status" value="1"/>
</dbReference>
<accession>A0A9E7ZZL7</accession>
<feature type="transmembrane region" description="Helical" evidence="1">
    <location>
        <begin position="355"/>
        <end position="381"/>
    </location>
</feature>
<gene>
    <name evidence="4" type="ORF">NWE54_08775</name>
</gene>
<reference evidence="4" key="1">
    <citation type="submission" date="2022-08" db="EMBL/GenBank/DDBJ databases">
        <title>Complete Genome Sequences of 2 Bosea sp. soil isolates.</title>
        <authorList>
            <person name="Alvarez Arevalo M."/>
            <person name="Sterndorff E.B."/>
            <person name="Faurdal D."/>
            <person name="Joergensen T.S."/>
            <person name="Weber T."/>
        </authorList>
    </citation>
    <scope>NUCLEOTIDE SEQUENCE</scope>
    <source>
        <strain evidence="4">NBC_00436</strain>
    </source>
</reference>
<feature type="transmembrane region" description="Helical" evidence="1">
    <location>
        <begin position="232"/>
        <end position="250"/>
    </location>
</feature>
<feature type="domain" description="Acyltransferase 3" evidence="2">
    <location>
        <begin position="22"/>
        <end position="339"/>
    </location>
</feature>
<dbReference type="InterPro" id="IPR043968">
    <property type="entry name" value="SGNH"/>
</dbReference>
<dbReference type="EMBL" id="CP102774">
    <property type="protein sequence ID" value="UZF88861.1"/>
    <property type="molecule type" value="Genomic_DNA"/>
</dbReference>
<dbReference type="AlphaFoldDB" id="A0A9E7ZZL7"/>
<evidence type="ECO:0000259" key="2">
    <source>
        <dbReference type="Pfam" id="PF01757"/>
    </source>
</evidence>
<feature type="transmembrane region" description="Helical" evidence="1">
    <location>
        <begin position="326"/>
        <end position="343"/>
    </location>
</feature>
<proteinExistence type="predicted"/>
<evidence type="ECO:0000259" key="3">
    <source>
        <dbReference type="Pfam" id="PF19040"/>
    </source>
</evidence>
<name>A0A9E7ZZL7_9HYPH</name>
<keyword evidence="4" id="KW-0012">Acyltransferase</keyword>
<dbReference type="InterPro" id="IPR050879">
    <property type="entry name" value="Acyltransferase_3"/>
</dbReference>
<dbReference type="GO" id="GO:0016020">
    <property type="term" value="C:membrane"/>
    <property type="evidence" value="ECO:0007669"/>
    <property type="project" value="TreeGrafter"/>
</dbReference>
<dbReference type="Pfam" id="PF01757">
    <property type="entry name" value="Acyl_transf_3"/>
    <property type="match status" value="1"/>
</dbReference>
<organism evidence="4">
    <name type="scientific">Bosea sp. NBC_00436</name>
    <dbReference type="NCBI Taxonomy" id="2969620"/>
    <lineage>
        <taxon>Bacteria</taxon>
        <taxon>Pseudomonadati</taxon>
        <taxon>Pseudomonadota</taxon>
        <taxon>Alphaproteobacteria</taxon>
        <taxon>Hyphomicrobiales</taxon>
        <taxon>Boseaceae</taxon>
        <taxon>Bosea</taxon>
    </lineage>
</organism>
<keyword evidence="1" id="KW-1133">Transmembrane helix</keyword>
<protein>
    <submittedName>
        <fullName evidence="4">Acyltransferase</fullName>
    </submittedName>
</protein>
<keyword evidence="1" id="KW-0472">Membrane</keyword>
<dbReference type="PANTHER" id="PTHR23028">
    <property type="entry name" value="ACETYLTRANSFERASE"/>
    <property type="match status" value="1"/>
</dbReference>
<dbReference type="InterPro" id="IPR002656">
    <property type="entry name" value="Acyl_transf_3_dom"/>
</dbReference>
<dbReference type="GO" id="GO:0016747">
    <property type="term" value="F:acyltransferase activity, transferring groups other than amino-acyl groups"/>
    <property type="evidence" value="ECO:0007669"/>
    <property type="project" value="InterPro"/>
</dbReference>
<keyword evidence="1" id="KW-0812">Transmembrane</keyword>
<feature type="transmembrane region" description="Helical" evidence="1">
    <location>
        <begin position="89"/>
        <end position="108"/>
    </location>
</feature>
<feature type="transmembrane region" description="Helical" evidence="1">
    <location>
        <begin position="256"/>
        <end position="276"/>
    </location>
</feature>
<feature type="domain" description="SGNH" evidence="3">
    <location>
        <begin position="421"/>
        <end position="594"/>
    </location>
</feature>
<feature type="transmembrane region" description="Helical" evidence="1">
    <location>
        <begin position="175"/>
        <end position="192"/>
    </location>
</feature>
<keyword evidence="4" id="KW-0808">Transferase</keyword>